<dbReference type="SUPFAM" id="SSF48452">
    <property type="entry name" value="TPR-like"/>
    <property type="match status" value="1"/>
</dbReference>
<evidence type="ECO:0000313" key="4">
    <source>
        <dbReference type="Proteomes" id="UP001370348"/>
    </source>
</evidence>
<evidence type="ECO:0000256" key="2">
    <source>
        <dbReference type="SAM" id="SignalP"/>
    </source>
</evidence>
<dbReference type="EMBL" id="CP089984">
    <property type="protein sequence ID" value="WXB18549.1"/>
    <property type="molecule type" value="Genomic_DNA"/>
</dbReference>
<protein>
    <recommendedName>
        <fullName evidence="5">Glycosyltransferase RgtA/B/C/D-like domain-containing protein</fullName>
    </recommendedName>
</protein>
<reference evidence="3 4" key="1">
    <citation type="submission" date="2021-12" db="EMBL/GenBank/DDBJ databases">
        <title>Discovery of the Pendulisporaceae a myxobacterial family with distinct sporulation behavior and unique specialized metabolism.</title>
        <authorList>
            <person name="Garcia R."/>
            <person name="Popoff A."/>
            <person name="Bader C.D."/>
            <person name="Loehr J."/>
            <person name="Walesch S."/>
            <person name="Walt C."/>
            <person name="Boldt J."/>
            <person name="Bunk B."/>
            <person name="Haeckl F.J.F.P.J."/>
            <person name="Gunesch A.P."/>
            <person name="Birkelbach J."/>
            <person name="Nuebel U."/>
            <person name="Pietschmann T."/>
            <person name="Bach T."/>
            <person name="Mueller R."/>
        </authorList>
    </citation>
    <scope>NUCLEOTIDE SEQUENCE [LARGE SCALE GENOMIC DNA]</scope>
    <source>
        <strain evidence="3 4">MSr11954</strain>
    </source>
</reference>
<feature type="transmembrane region" description="Helical" evidence="1">
    <location>
        <begin position="303"/>
        <end position="322"/>
    </location>
</feature>
<sequence>MGRWLFVSACALLTHAAALRAGFVWLDHAHIEEKLAIAPPSRWAGLFAEGFAGTGFYRPLMALSLSIDALVGAPLAFHAVNLGWHAAASVMVVAAAEALGLSRRAATVAGVLFAVHPVAQLPAHVIAFRSEAMIVVALLGLVAAHLRGKPLLAALALFLGALSKEVALVLAPAFIVALEWTCARGAARGADAPGADARDADARDADARGAARDAARGADARGADARDGARASRRRLWIAEALAFAGALGLRLRFAPSWRAAHEPLAALDALGTRFGALAKSAGAVFFPVDRHICDAFRIVPPWHPLSLLGLAVALAVVRWALRRRGPALLLALSILPSLHLVPIMRWWSPHYAYLPLAFASMLAAEAMERLDARQSARPNGVGRANAAALGVGLLFAGITLFDGSRFGSDTALWRAEVSAQPACREGHFYLGEVERQAQRFASAAKEYEAALAPWPGVLAYVDRAAALQNLGTVFLELRRFTDAQRAFRAALAGAKGERNLRELVHDLAAATFGAGDAAEAARLLEPETARPDAFPDSLTLRALALQKLGRHEEARSLLARTGATKSP</sequence>
<dbReference type="InterPro" id="IPR011990">
    <property type="entry name" value="TPR-like_helical_dom_sf"/>
</dbReference>
<feature type="transmembrane region" description="Helical" evidence="1">
    <location>
        <begin position="236"/>
        <end position="254"/>
    </location>
</feature>
<dbReference type="PANTHER" id="PTHR44216:SF3">
    <property type="entry name" value="PROTEIN O-MANNOSYL-TRANSFERASE TMTC2"/>
    <property type="match status" value="1"/>
</dbReference>
<keyword evidence="1" id="KW-0812">Transmembrane</keyword>
<feature type="transmembrane region" description="Helical" evidence="1">
    <location>
        <begin position="152"/>
        <end position="178"/>
    </location>
</feature>
<organism evidence="3 4">
    <name type="scientific">Pendulispora albinea</name>
    <dbReference type="NCBI Taxonomy" id="2741071"/>
    <lineage>
        <taxon>Bacteria</taxon>
        <taxon>Pseudomonadati</taxon>
        <taxon>Myxococcota</taxon>
        <taxon>Myxococcia</taxon>
        <taxon>Myxococcales</taxon>
        <taxon>Sorangiineae</taxon>
        <taxon>Pendulisporaceae</taxon>
        <taxon>Pendulispora</taxon>
    </lineage>
</organism>
<name>A0ABZ2M7R9_9BACT</name>
<evidence type="ECO:0000313" key="3">
    <source>
        <dbReference type="EMBL" id="WXB18549.1"/>
    </source>
</evidence>
<dbReference type="RefSeq" id="WP_394828180.1">
    <property type="nucleotide sequence ID" value="NZ_CP089984.1"/>
</dbReference>
<evidence type="ECO:0000256" key="1">
    <source>
        <dbReference type="SAM" id="Phobius"/>
    </source>
</evidence>
<keyword evidence="4" id="KW-1185">Reference proteome</keyword>
<dbReference type="PANTHER" id="PTHR44216">
    <property type="entry name" value="PROTEIN O-MANNOSYL-TRANSFERASE TMTC2"/>
    <property type="match status" value="1"/>
</dbReference>
<dbReference type="Gene3D" id="1.25.40.10">
    <property type="entry name" value="Tetratricopeptide repeat domain"/>
    <property type="match status" value="1"/>
</dbReference>
<keyword evidence="1" id="KW-0472">Membrane</keyword>
<dbReference type="InterPro" id="IPR052384">
    <property type="entry name" value="TMTC_O-mannosyltransferase"/>
</dbReference>
<feature type="transmembrane region" description="Helical" evidence="1">
    <location>
        <begin position="126"/>
        <end position="146"/>
    </location>
</feature>
<accession>A0ABZ2M7R9</accession>
<dbReference type="Proteomes" id="UP001370348">
    <property type="component" value="Chromosome"/>
</dbReference>
<evidence type="ECO:0008006" key="5">
    <source>
        <dbReference type="Google" id="ProtNLM"/>
    </source>
</evidence>
<gene>
    <name evidence="3" type="ORF">LZC94_15070</name>
</gene>
<keyword evidence="2" id="KW-0732">Signal</keyword>
<feature type="transmembrane region" description="Helical" evidence="1">
    <location>
        <begin position="329"/>
        <end position="348"/>
    </location>
</feature>
<proteinExistence type="predicted"/>
<feature type="signal peptide" evidence="2">
    <location>
        <begin position="1"/>
        <end position="20"/>
    </location>
</feature>
<feature type="chain" id="PRO_5045506698" description="Glycosyltransferase RgtA/B/C/D-like domain-containing protein" evidence="2">
    <location>
        <begin position="21"/>
        <end position="568"/>
    </location>
</feature>
<keyword evidence="1" id="KW-1133">Transmembrane helix</keyword>